<keyword evidence="3" id="KW-0472">Membrane</keyword>
<dbReference type="NCBIfam" id="NF047847">
    <property type="entry name" value="SS_mature_LptM"/>
    <property type="match status" value="1"/>
</dbReference>
<dbReference type="PROSITE" id="PS51257">
    <property type="entry name" value="PROKAR_LIPOPROTEIN"/>
    <property type="match status" value="1"/>
</dbReference>
<comment type="subcellular location">
    <subcellularLocation>
        <location evidence="1">Cell outer membrane</location>
        <topology evidence="1">Lipid-anchor</topology>
    </subcellularLocation>
</comment>
<dbReference type="Pfam" id="PF13627">
    <property type="entry name" value="LptM_cons"/>
    <property type="match status" value="1"/>
</dbReference>
<evidence type="ECO:0000256" key="4">
    <source>
        <dbReference type="ARBA" id="ARBA00023139"/>
    </source>
</evidence>
<keyword evidence="2" id="KW-0732">Signal</keyword>
<evidence type="ECO:0000256" key="5">
    <source>
        <dbReference type="ARBA" id="ARBA00023237"/>
    </source>
</evidence>
<dbReference type="GeneID" id="93352735"/>
<dbReference type="Proteomes" id="UP000254927">
    <property type="component" value="Unassembled WGS sequence"/>
</dbReference>
<dbReference type="InterPro" id="IPR032831">
    <property type="entry name" value="LptM_cons"/>
</dbReference>
<gene>
    <name evidence="7" type="ORF">NCTC10660_01747</name>
</gene>
<evidence type="ECO:0000256" key="6">
    <source>
        <dbReference type="ARBA" id="ARBA00023288"/>
    </source>
</evidence>
<organism evidence="7 8">
    <name type="scientific">Neisseria elongata</name>
    <dbReference type="NCBI Taxonomy" id="495"/>
    <lineage>
        <taxon>Bacteria</taxon>
        <taxon>Pseudomonadati</taxon>
        <taxon>Pseudomonadota</taxon>
        <taxon>Betaproteobacteria</taxon>
        <taxon>Neisseriales</taxon>
        <taxon>Neisseriaceae</taxon>
        <taxon>Neisseria</taxon>
    </lineage>
</organism>
<evidence type="ECO:0000256" key="2">
    <source>
        <dbReference type="ARBA" id="ARBA00022729"/>
    </source>
</evidence>
<dbReference type="RefSeq" id="WP_003775659.1">
    <property type="nucleotide sequence ID" value="NZ_CAJPMF010000022.1"/>
</dbReference>
<dbReference type="EMBL" id="UGQW01000002">
    <property type="protein sequence ID" value="STZ68241.1"/>
    <property type="molecule type" value="Genomic_DNA"/>
</dbReference>
<evidence type="ECO:0000256" key="1">
    <source>
        <dbReference type="ARBA" id="ARBA00004459"/>
    </source>
</evidence>
<accession>A0A378TZT3</accession>
<sequence length="56" mass="5895">MKTPFTAAVAAALLLSACGFKGSLYLPKESDKAKFGAVQTGLQLENQPITIQPEAE</sequence>
<reference evidence="7 8" key="1">
    <citation type="submission" date="2018-06" db="EMBL/GenBank/DDBJ databases">
        <authorList>
            <consortium name="Pathogen Informatics"/>
            <person name="Doyle S."/>
        </authorList>
    </citation>
    <scope>NUCLEOTIDE SEQUENCE [LARGE SCALE GENOMIC DNA]</scope>
    <source>
        <strain evidence="7 8">NCTC10660</strain>
    </source>
</reference>
<proteinExistence type="predicted"/>
<keyword evidence="4" id="KW-0564">Palmitate</keyword>
<name>A0A378TZT3_NEIEL</name>
<keyword evidence="6 7" id="KW-0449">Lipoprotein</keyword>
<keyword evidence="5" id="KW-0998">Cell outer membrane</keyword>
<evidence type="ECO:0000256" key="3">
    <source>
        <dbReference type="ARBA" id="ARBA00023136"/>
    </source>
</evidence>
<dbReference type="AlphaFoldDB" id="A0A378TZT3"/>
<evidence type="ECO:0000313" key="7">
    <source>
        <dbReference type="EMBL" id="STZ68241.1"/>
    </source>
</evidence>
<protein>
    <submittedName>
        <fullName evidence="7">Putative lipoprotein</fullName>
    </submittedName>
</protein>
<evidence type="ECO:0000313" key="8">
    <source>
        <dbReference type="Proteomes" id="UP000254927"/>
    </source>
</evidence>
<dbReference type="GO" id="GO:0009279">
    <property type="term" value="C:cell outer membrane"/>
    <property type="evidence" value="ECO:0007669"/>
    <property type="project" value="UniProtKB-SubCell"/>
</dbReference>